<dbReference type="Proteomes" id="UP000295382">
    <property type="component" value="Unassembled WGS sequence"/>
</dbReference>
<reference evidence="2 3" key="1">
    <citation type="submission" date="2019-03" db="EMBL/GenBank/DDBJ databases">
        <title>Genomic Encyclopedia of Type Strains, Phase IV (KMG-IV): sequencing the most valuable type-strain genomes for metagenomic binning, comparative biology and taxonomic classification.</title>
        <authorList>
            <person name="Goeker M."/>
        </authorList>
    </citation>
    <scope>NUCLEOTIDE SEQUENCE [LARGE SCALE GENOMIC DNA]</scope>
    <source>
        <strain evidence="2 3">DSM 7445</strain>
    </source>
</reference>
<name>A0A4R3HXX6_PAULE</name>
<gene>
    <name evidence="2" type="ORF">EDC30_104287</name>
</gene>
<dbReference type="OrthoDB" id="9151914at2"/>
<sequence>MSAQRKLIRHAVRDALNAVPLLAGRVKASRVYPVAAKNCPVVLVYTERDPATKSNDFMQKRDLQLKIIVIVQADADADDALDDLCEAIEVQLEAHMDGMIMPSSQLADLVDSAQYIDTVLTYQGEDGRADFVHAEMQYTISYYHEPAYEFDELGKVSVVIDMANPRNDPPEPHTPDGQVDARADIVFPVDP</sequence>
<dbReference type="Gene3D" id="3.30.70.1700">
    <property type="entry name" value="Phage minor tail protein U"/>
    <property type="match status" value="1"/>
</dbReference>
<dbReference type="AlphaFoldDB" id="A0A4R3HXX6"/>
<dbReference type="RefSeq" id="WP_132258420.1">
    <property type="nucleotide sequence ID" value="NZ_SLZQ01000004.1"/>
</dbReference>
<evidence type="ECO:0000256" key="1">
    <source>
        <dbReference type="SAM" id="MobiDB-lite"/>
    </source>
</evidence>
<evidence type="ECO:0000313" key="3">
    <source>
        <dbReference type="Proteomes" id="UP000295382"/>
    </source>
</evidence>
<evidence type="ECO:0000313" key="2">
    <source>
        <dbReference type="EMBL" id="TCS37483.1"/>
    </source>
</evidence>
<accession>A0A4R3HXX6</accession>
<dbReference type="InterPro" id="IPR038512">
    <property type="entry name" value="GpU-like_sf"/>
</dbReference>
<organism evidence="2 3">
    <name type="scientific">Paucimonas lemoignei</name>
    <name type="common">Pseudomonas lemoignei</name>
    <dbReference type="NCBI Taxonomy" id="29443"/>
    <lineage>
        <taxon>Bacteria</taxon>
        <taxon>Pseudomonadati</taxon>
        <taxon>Pseudomonadota</taxon>
        <taxon>Betaproteobacteria</taxon>
        <taxon>Burkholderiales</taxon>
        <taxon>Burkholderiaceae</taxon>
        <taxon>Paucimonas</taxon>
    </lineage>
</organism>
<feature type="region of interest" description="Disordered" evidence="1">
    <location>
        <begin position="164"/>
        <end position="191"/>
    </location>
</feature>
<keyword evidence="3" id="KW-1185">Reference proteome</keyword>
<protein>
    <submittedName>
        <fullName evidence="2">Uncharacterized protein</fullName>
    </submittedName>
</protein>
<dbReference type="EMBL" id="SLZQ01000004">
    <property type="protein sequence ID" value="TCS37483.1"/>
    <property type="molecule type" value="Genomic_DNA"/>
</dbReference>
<proteinExistence type="predicted"/>
<comment type="caution">
    <text evidence="2">The sequence shown here is derived from an EMBL/GenBank/DDBJ whole genome shotgun (WGS) entry which is preliminary data.</text>
</comment>
<feature type="compositionally biased region" description="Basic and acidic residues" evidence="1">
    <location>
        <begin position="168"/>
        <end position="183"/>
    </location>
</feature>